<proteinExistence type="inferred from homology"/>
<dbReference type="InterPro" id="IPR050738">
    <property type="entry name" value="Sulfatase"/>
</dbReference>
<keyword evidence="2" id="KW-0378">Hydrolase</keyword>
<dbReference type="GO" id="GO:0004065">
    <property type="term" value="F:arylsulfatase activity"/>
    <property type="evidence" value="ECO:0007669"/>
    <property type="project" value="TreeGrafter"/>
</dbReference>
<dbReference type="PANTHER" id="PTHR42693:SF53">
    <property type="entry name" value="ENDO-4-O-SULFATASE"/>
    <property type="match status" value="1"/>
</dbReference>
<feature type="domain" description="Sulfatase N-terminal" evidence="3">
    <location>
        <begin position="5"/>
        <end position="385"/>
    </location>
</feature>
<evidence type="ECO:0000256" key="2">
    <source>
        <dbReference type="ARBA" id="ARBA00022801"/>
    </source>
</evidence>
<evidence type="ECO:0000313" key="5">
    <source>
        <dbReference type="Proteomes" id="UP000031829"/>
    </source>
</evidence>
<dbReference type="Gene3D" id="3.40.720.10">
    <property type="entry name" value="Alkaline Phosphatase, subunit A"/>
    <property type="match status" value="1"/>
</dbReference>
<protein>
    <submittedName>
        <fullName evidence="4">Type I phosphodiesterase / nucleotide pyrophosphatase family protein</fullName>
    </submittedName>
</protein>
<dbReference type="SUPFAM" id="SSF53649">
    <property type="entry name" value="Alkaline phosphatase-like"/>
    <property type="match status" value="1"/>
</dbReference>
<dbReference type="AlphaFoldDB" id="A0A0B6AJH8"/>
<dbReference type="HOGENOM" id="CLU_006332_5_0_9"/>
<dbReference type="PANTHER" id="PTHR42693">
    <property type="entry name" value="ARYLSULFATASE FAMILY MEMBER"/>
    <property type="match status" value="1"/>
</dbReference>
<reference evidence="4 5" key="1">
    <citation type="journal article" date="2015" name="Genome Announc.">
        <title>Complete genome sequences for 35 biothreat assay-relevant bacillus species.</title>
        <authorList>
            <person name="Johnson S.L."/>
            <person name="Daligault H.E."/>
            <person name="Davenport K.W."/>
            <person name="Jaissle J."/>
            <person name="Frey K.G."/>
            <person name="Ladner J.T."/>
            <person name="Broomall S.M."/>
            <person name="Bishop-Lilly K.A."/>
            <person name="Bruce D.C."/>
            <person name="Gibbons H.S."/>
            <person name="Coyne S.R."/>
            <person name="Lo C.C."/>
            <person name="Meincke L."/>
            <person name="Munk A.C."/>
            <person name="Koroleva G.I."/>
            <person name="Rosenzweig C.N."/>
            <person name="Palacios G.F."/>
            <person name="Redden C.L."/>
            <person name="Minogue T.D."/>
            <person name="Chain P.S."/>
        </authorList>
    </citation>
    <scope>NUCLEOTIDE SEQUENCE [LARGE SCALE GENOMIC DNA]</scope>
    <source>
        <strain evidence="5">ATCC 14581 / DSM 32 / JCM 2506 / NBRC 15308 / NCIMB 9376 / NCTC 10342 / NRRL B-14308 / VKM B-512</strain>
    </source>
</reference>
<dbReference type="Pfam" id="PF00884">
    <property type="entry name" value="Sulfatase"/>
    <property type="match status" value="1"/>
</dbReference>
<evidence type="ECO:0000256" key="1">
    <source>
        <dbReference type="ARBA" id="ARBA00008779"/>
    </source>
</evidence>
<gene>
    <name evidence="4" type="ORF">BG04_4768</name>
</gene>
<organism evidence="4 5">
    <name type="scientific">Priestia megaterium (strain ATCC 14581 / DSM 32 / CCUG 1817 / JCM 2506 / NBRC 15308 / NCIMB 9376 / NCTC 10342 / NRRL B-14308 / VKM B-512 / Ford 19)</name>
    <name type="common">Bacillus megaterium</name>
    <dbReference type="NCBI Taxonomy" id="1348623"/>
    <lineage>
        <taxon>Bacteria</taxon>
        <taxon>Bacillati</taxon>
        <taxon>Bacillota</taxon>
        <taxon>Bacilli</taxon>
        <taxon>Bacillales</taxon>
        <taxon>Bacillaceae</taxon>
        <taxon>Priestia</taxon>
    </lineage>
</organism>
<comment type="similarity">
    <text evidence="1">Belongs to the sulfatase family.</text>
</comment>
<evidence type="ECO:0000259" key="3">
    <source>
        <dbReference type="Pfam" id="PF00884"/>
    </source>
</evidence>
<dbReference type="EMBL" id="CP009920">
    <property type="protein sequence ID" value="AJI23686.1"/>
    <property type="molecule type" value="Genomic_DNA"/>
</dbReference>
<dbReference type="CDD" id="cd16035">
    <property type="entry name" value="sulfatase_like"/>
    <property type="match status" value="1"/>
</dbReference>
<evidence type="ECO:0000313" key="4">
    <source>
        <dbReference type="EMBL" id="AJI23686.1"/>
    </source>
</evidence>
<sequence>MQKQPNFLLIIVDEERFPPLYESKELKKWRKKHLKAHKFLKQHGMEFTRHYVGSTACSPSRATLFTGQYPSLHGVTQTQGIAKKSQDPDMFWLQPNTVPTMGEYFKKAGYQTFYKGKWHISDENILIPGTHNVFSSYQMQTGIPDPEKECLYQRANKLEKFGFSGWIGPEPEGRNPRNSGSSAAIGVSGRDEIYAEEIIELIQRLEHQAPAQPWLMVASFVNPHDIALFGAITKHLPMFQFSIDETIPNIDPPPTIREPLQTKPSAQSSYKYIYPKALQPTPNSSFYRRLYYQLQKNVDKQILKVLRTMEQSSFYENTIIIFTSDHGDLLGAHGGLHQKWYNMYEESIHVPLLIHNKRLFPSYQRTDTLTSHLDLIPTMLSLANIDASAIQKQLQKSHTEVHPFVGRDLSGILRGETCAEQEETAIFFMTDDDPTKGLHQTNFLGESYPSVVQPNHIQAVIVEFSSAAGKEIWKYARYHDNLQFWSADDEKDEFIHGEQYEGYPVSFATLKTNRVPDQIEMYNLTKDPLETVNLAHLYFSTNETRKIQRQLDVILKEQVRKKRIFPQSESMHDELPSKDR</sequence>
<dbReference type="InterPro" id="IPR000917">
    <property type="entry name" value="Sulfatase_N"/>
</dbReference>
<accession>A0A0B6AJH8</accession>
<dbReference type="Proteomes" id="UP000031829">
    <property type="component" value="Chromosome"/>
</dbReference>
<dbReference type="KEGG" id="bmeg:BG04_4768"/>
<dbReference type="InterPro" id="IPR017850">
    <property type="entry name" value="Alkaline_phosphatase_core_sf"/>
</dbReference>
<name>A0A0B6AJH8_PRIM2</name>
<dbReference type="GeneID" id="93642759"/>
<dbReference type="RefSeq" id="WP_034652008.1">
    <property type="nucleotide sequence ID" value="NZ_BCVB01000004.1"/>
</dbReference>